<evidence type="ECO:0000256" key="8">
    <source>
        <dbReference type="SAM" id="Phobius"/>
    </source>
</evidence>
<dbReference type="GO" id="GO:0007271">
    <property type="term" value="P:synaptic transmission, cholinergic"/>
    <property type="evidence" value="ECO:0007669"/>
    <property type="project" value="TreeGrafter"/>
</dbReference>
<dbReference type="GO" id="GO:0005789">
    <property type="term" value="C:endoplasmic reticulum membrane"/>
    <property type="evidence" value="ECO:0007669"/>
    <property type="project" value="UniProtKB-SubCell"/>
</dbReference>
<dbReference type="Proteomes" id="UP001152320">
    <property type="component" value="Chromosome 1"/>
</dbReference>
<feature type="region of interest" description="Disordered" evidence="7">
    <location>
        <begin position="110"/>
        <end position="146"/>
    </location>
</feature>
<keyword evidence="6 8" id="KW-0472">Membrane</keyword>
<feature type="compositionally biased region" description="Acidic residues" evidence="7">
    <location>
        <begin position="200"/>
        <end position="232"/>
    </location>
</feature>
<evidence type="ECO:0000313" key="11">
    <source>
        <dbReference type="Proteomes" id="UP001152320"/>
    </source>
</evidence>
<dbReference type="GO" id="GO:0043025">
    <property type="term" value="C:neuronal cell body"/>
    <property type="evidence" value="ECO:0007669"/>
    <property type="project" value="TreeGrafter"/>
</dbReference>
<keyword evidence="11" id="KW-1185">Reference proteome</keyword>
<evidence type="ECO:0000259" key="9">
    <source>
        <dbReference type="Pfam" id="PF15361"/>
    </source>
</evidence>
<dbReference type="GO" id="GO:0045202">
    <property type="term" value="C:synapse"/>
    <property type="evidence" value="ECO:0007669"/>
    <property type="project" value="GOC"/>
</dbReference>
<dbReference type="EMBL" id="JAIZAY010000001">
    <property type="protein sequence ID" value="KAJ8047974.1"/>
    <property type="molecule type" value="Genomic_DNA"/>
</dbReference>
<dbReference type="OrthoDB" id="10070774at2759"/>
<feature type="region of interest" description="Disordered" evidence="7">
    <location>
        <begin position="1"/>
        <end position="29"/>
    </location>
</feature>
<evidence type="ECO:0000256" key="7">
    <source>
        <dbReference type="SAM" id="MobiDB-lite"/>
    </source>
</evidence>
<sequence>MRGRMPGGGPPRKSQFSSGNNEAAAYMARQKQEGSSHGMMGTILPVYAVGIFIYFGYVIYKIFLKDKPTKAEDPWGPDDNDADTYGPTLERQQQEHLQRQLAAELRAANYDGMGGHKRRTRGKGQGSQPFTEDDTQEPVTPSSGNEDIDILKQRLERTERTMDRMMEMMNNMGVAFNRVTEQLNIQTDGPISQSKRAPKEDEEEAEDDVSTEEEEAEDEIELDEESWSEEEMGERINSEEAGDEGRIEDIKMKQDDAEDGSVRRRKVAGGEED</sequence>
<dbReference type="Pfam" id="PF15361">
    <property type="entry name" value="RIC3"/>
    <property type="match status" value="1"/>
</dbReference>
<dbReference type="InterPro" id="IPR026160">
    <property type="entry name" value="Ric3"/>
</dbReference>
<comment type="subcellular location">
    <subcellularLocation>
        <location evidence="1">Endoplasmic reticulum membrane</location>
    </subcellularLocation>
</comment>
<comment type="similarity">
    <text evidence="2">Belongs to the ric-3 family.</text>
</comment>
<keyword evidence="3 8" id="KW-0812">Transmembrane</keyword>
<feature type="region of interest" description="Disordered" evidence="7">
    <location>
        <begin position="184"/>
        <end position="273"/>
    </location>
</feature>
<accession>A0A9Q1CP45</accession>
<gene>
    <name evidence="10" type="ORF">HOLleu_00113</name>
</gene>
<evidence type="ECO:0000313" key="10">
    <source>
        <dbReference type="EMBL" id="KAJ8047974.1"/>
    </source>
</evidence>
<feature type="compositionally biased region" description="Basic and acidic residues" evidence="7">
    <location>
        <begin position="233"/>
        <end position="255"/>
    </location>
</feature>
<evidence type="ECO:0000256" key="3">
    <source>
        <dbReference type="ARBA" id="ARBA00022692"/>
    </source>
</evidence>
<keyword evidence="5 8" id="KW-1133">Transmembrane helix</keyword>
<feature type="compositionally biased region" description="Polar residues" evidence="7">
    <location>
        <begin position="184"/>
        <end position="195"/>
    </location>
</feature>
<dbReference type="PANTHER" id="PTHR21723:SF3">
    <property type="entry name" value="PROTEIN RIC-3"/>
    <property type="match status" value="1"/>
</dbReference>
<evidence type="ECO:0000256" key="1">
    <source>
        <dbReference type="ARBA" id="ARBA00004586"/>
    </source>
</evidence>
<evidence type="ECO:0000256" key="5">
    <source>
        <dbReference type="ARBA" id="ARBA00022989"/>
    </source>
</evidence>
<feature type="domain" description="Resistance to inhibitors of cholinesterase protein 3 N-terminal" evidence="9">
    <location>
        <begin position="20"/>
        <end position="166"/>
    </location>
</feature>
<feature type="transmembrane region" description="Helical" evidence="8">
    <location>
        <begin position="39"/>
        <end position="60"/>
    </location>
</feature>
<evidence type="ECO:0000256" key="2">
    <source>
        <dbReference type="ARBA" id="ARBA00008538"/>
    </source>
</evidence>
<dbReference type="InterPro" id="IPR032763">
    <property type="entry name" value="RIC3_N"/>
</dbReference>
<name>A0A9Q1CP45_HOLLE</name>
<dbReference type="GO" id="GO:0034394">
    <property type="term" value="P:protein localization to cell surface"/>
    <property type="evidence" value="ECO:0007669"/>
    <property type="project" value="TreeGrafter"/>
</dbReference>
<organism evidence="10 11">
    <name type="scientific">Holothuria leucospilota</name>
    <name type="common">Black long sea cucumber</name>
    <name type="synonym">Mertensiothuria leucospilota</name>
    <dbReference type="NCBI Taxonomy" id="206669"/>
    <lineage>
        <taxon>Eukaryota</taxon>
        <taxon>Metazoa</taxon>
        <taxon>Echinodermata</taxon>
        <taxon>Eleutherozoa</taxon>
        <taxon>Echinozoa</taxon>
        <taxon>Holothuroidea</taxon>
        <taxon>Aspidochirotacea</taxon>
        <taxon>Aspidochirotida</taxon>
        <taxon>Holothuriidae</taxon>
        <taxon>Holothuria</taxon>
    </lineage>
</organism>
<reference evidence="10" key="1">
    <citation type="submission" date="2021-10" db="EMBL/GenBank/DDBJ databases">
        <title>Tropical sea cucumber genome reveals ecological adaptation and Cuvierian tubules defense mechanism.</title>
        <authorList>
            <person name="Chen T."/>
        </authorList>
    </citation>
    <scope>NUCLEOTIDE SEQUENCE</scope>
    <source>
        <strain evidence="10">Nanhai2018</strain>
        <tissue evidence="10">Muscle</tissue>
    </source>
</reference>
<dbReference type="PANTHER" id="PTHR21723">
    <property type="entry name" value="RESISTANCE TO INHIBITORS OF CHOLINESTERASE PROTEIN 3 RIC3"/>
    <property type="match status" value="1"/>
</dbReference>
<protein>
    <recommendedName>
        <fullName evidence="9">Resistance to inhibitors of cholinesterase protein 3 N-terminal domain-containing protein</fullName>
    </recommendedName>
</protein>
<evidence type="ECO:0000256" key="4">
    <source>
        <dbReference type="ARBA" id="ARBA00022824"/>
    </source>
</evidence>
<comment type="caution">
    <text evidence="10">The sequence shown here is derived from an EMBL/GenBank/DDBJ whole genome shotgun (WGS) entry which is preliminary data.</text>
</comment>
<keyword evidence="4" id="KW-0256">Endoplasmic reticulum</keyword>
<dbReference type="GO" id="GO:0043005">
    <property type="term" value="C:neuron projection"/>
    <property type="evidence" value="ECO:0007669"/>
    <property type="project" value="TreeGrafter"/>
</dbReference>
<evidence type="ECO:0000256" key="6">
    <source>
        <dbReference type="ARBA" id="ARBA00023136"/>
    </source>
</evidence>
<dbReference type="AlphaFoldDB" id="A0A9Q1CP45"/>
<proteinExistence type="inferred from homology"/>